<dbReference type="EMBL" id="CAAALY010062273">
    <property type="protein sequence ID" value="VEL23497.1"/>
    <property type="molecule type" value="Genomic_DNA"/>
</dbReference>
<dbReference type="PROSITE" id="PS51257">
    <property type="entry name" value="PROKAR_LIPOPROTEIN"/>
    <property type="match status" value="1"/>
</dbReference>
<dbReference type="AlphaFoldDB" id="A0A448WYM2"/>
<comment type="caution">
    <text evidence="1">The sequence shown here is derived from an EMBL/GenBank/DDBJ whole genome shotgun (WGS) entry which is preliminary data.</text>
</comment>
<sequence>MTATATKSGTLIALTNDATNSTVTGLTACTNYQFSLTGTSASNEISAAVSITKVTNPLPVTEVKATVELPSTVVATWKVPKMGTDCSNWLKLTLSPNPKLNMPLVGAATTGSFYDVDPGTYTVKVYTVTKDYFTSDAGNVKITVREYSTTTSTVATTIALQGGKYTVTLLGKVYDSAGNPALYKPSHATLGSAAFNAAEKDICDFIKIVSAQSKRINDGFFGCKVDSLKNGSLVVTAMADYKMASLPILTNALFAEVMKALLTSAPKSSNLNYDLKANISGMSTVLKWY</sequence>
<organism evidence="1 2">
    <name type="scientific">Protopolystoma xenopodis</name>
    <dbReference type="NCBI Taxonomy" id="117903"/>
    <lineage>
        <taxon>Eukaryota</taxon>
        <taxon>Metazoa</taxon>
        <taxon>Spiralia</taxon>
        <taxon>Lophotrochozoa</taxon>
        <taxon>Platyhelminthes</taxon>
        <taxon>Monogenea</taxon>
        <taxon>Polyopisthocotylea</taxon>
        <taxon>Polystomatidea</taxon>
        <taxon>Polystomatidae</taxon>
        <taxon>Protopolystoma</taxon>
    </lineage>
</organism>
<protein>
    <submittedName>
        <fullName evidence="1">Uncharacterized protein</fullName>
    </submittedName>
</protein>
<reference evidence="1" key="1">
    <citation type="submission" date="2018-11" db="EMBL/GenBank/DDBJ databases">
        <authorList>
            <consortium name="Pathogen Informatics"/>
        </authorList>
    </citation>
    <scope>NUCLEOTIDE SEQUENCE</scope>
</reference>
<dbReference type="Proteomes" id="UP000784294">
    <property type="component" value="Unassembled WGS sequence"/>
</dbReference>
<evidence type="ECO:0000313" key="1">
    <source>
        <dbReference type="EMBL" id="VEL23497.1"/>
    </source>
</evidence>
<dbReference type="InterPro" id="IPR036364">
    <property type="entry name" value="SEA_dom_sf"/>
</dbReference>
<keyword evidence="2" id="KW-1185">Reference proteome</keyword>
<dbReference type="SUPFAM" id="SSF82671">
    <property type="entry name" value="SEA domain"/>
    <property type="match status" value="1"/>
</dbReference>
<proteinExistence type="predicted"/>
<gene>
    <name evidence="1" type="ORF">PXEA_LOCUS16937</name>
</gene>
<name>A0A448WYM2_9PLAT</name>
<evidence type="ECO:0000313" key="2">
    <source>
        <dbReference type="Proteomes" id="UP000784294"/>
    </source>
</evidence>
<accession>A0A448WYM2</accession>